<gene>
    <name evidence="2" type="ordered locus">LJ_1750</name>
    <name evidence="1" type="ORF">Ljo_1750</name>
</gene>
<dbReference type="EMBL" id="AY459534">
    <property type="protein sequence ID" value="AAR27398.1"/>
    <property type="molecule type" value="Genomic_DNA"/>
</dbReference>
<organism evidence="2 3">
    <name type="scientific">Lactobacillus johnsonii (strain CNCM I-12250 / La1 / NCC 533)</name>
    <dbReference type="NCBI Taxonomy" id="257314"/>
    <lineage>
        <taxon>Bacteria</taxon>
        <taxon>Bacillati</taxon>
        <taxon>Bacillota</taxon>
        <taxon>Bacilli</taxon>
        <taxon>Lactobacillales</taxon>
        <taxon>Lactobacillaceae</taxon>
        <taxon>Lactobacillus</taxon>
    </lineage>
</organism>
<protein>
    <submittedName>
        <fullName evidence="2">Uncharacterized protein</fullName>
    </submittedName>
</protein>
<dbReference type="HOGENOM" id="CLU_1967738_0_0_9"/>
<dbReference type="AlphaFoldDB" id="Q74I18"/>
<dbReference type="eggNOG" id="ENOG5030ANX">
    <property type="taxonomic scope" value="Bacteria"/>
</dbReference>
<dbReference type="EMBL" id="AE017198">
    <property type="protein sequence ID" value="AAS09522.1"/>
    <property type="molecule type" value="Genomic_DNA"/>
</dbReference>
<dbReference type="PATRIC" id="fig|257314.6.peg.1575"/>
<accession>Q6SEB3</accession>
<reference evidence="2 3" key="2">
    <citation type="journal article" date="2004" name="Proc. Natl. Acad. Sci. U.S.A.">
        <title>The genome sequence of the probiotic intestinal bacterium Lactobacillus johnsonii NCC 533.</title>
        <authorList>
            <person name="Pridmore R.D."/>
            <person name="Berger B."/>
            <person name="Desiere F."/>
            <person name="Vilanova D."/>
            <person name="Barretto C."/>
            <person name="Pittet A.-C."/>
            <person name="Zwahlen M.-C."/>
            <person name="Rouvet M."/>
            <person name="Altermann E."/>
            <person name="Barrangou R."/>
            <person name="Mollet B."/>
            <person name="Mercenier A."/>
            <person name="Klaenhammer T."/>
            <person name="Arigoni F."/>
            <person name="Schell M.A."/>
        </authorList>
    </citation>
    <scope>NUCLEOTIDE SEQUENCE [LARGE SCALE GENOMIC DNA]</scope>
    <source>
        <strain evidence="3">CNCM I-1225 / La1 / NCC 533</strain>
        <strain evidence="2">NCC 533</strain>
    </source>
</reference>
<proteinExistence type="predicted"/>
<name>Q74I18_LACJO</name>
<evidence type="ECO:0000313" key="3">
    <source>
        <dbReference type="Proteomes" id="UP000000581"/>
    </source>
</evidence>
<evidence type="ECO:0000313" key="2">
    <source>
        <dbReference type="EMBL" id="AAS09522.1"/>
    </source>
</evidence>
<dbReference type="Proteomes" id="UP000000581">
    <property type="component" value="Chromosome"/>
</dbReference>
<sequence>MQNDKKYSPEWRALYDLSKGNGLSELKEAQTDASLNKKINWFLKNGAGGVVVMIRDVFGKDSLESFYKFLNYYISLSDTNGHYHYSDTMKKDINIIENASQGIDFDKYLEQLKDELIKQDIEKKKRGI</sequence>
<dbReference type="KEGG" id="ljo:LJ_1750"/>
<reference evidence="2" key="1">
    <citation type="journal article" date="2004" name="Appl. Environ. Microbiol.">
        <title>L-alanine auxotrophy of Lactobacillus johnsonii as demonstrated by physiological, genomic, and gene complementation approaches.</title>
        <authorList>
            <person name="van der Kaaij H."/>
            <person name="Desiere F."/>
            <person name="Mollet B."/>
            <person name="Germond J.E."/>
        </authorList>
    </citation>
    <scope>NUCLEOTIDE SEQUENCE</scope>
    <source>
        <strain evidence="2">NCC 533</strain>
    </source>
</reference>
<reference evidence="1" key="3">
    <citation type="journal article" date="2004" name="Virology">
        <title>The prophages of Lactobacillus johnsonii NCC 533: comparative genomics and transcription analysis.</title>
        <authorList>
            <person name="Ventura M."/>
            <person name="Canchaya C."/>
            <person name="Pridmore R.D."/>
            <person name="Brussow H."/>
        </authorList>
    </citation>
    <scope>NUCLEOTIDE SEQUENCE</scope>
    <source>
        <strain evidence="1">NCC 533</strain>
    </source>
</reference>
<dbReference type="RefSeq" id="WP_011162420.1">
    <property type="nucleotide sequence ID" value="NC_005362.1"/>
</dbReference>
<evidence type="ECO:0000313" key="1">
    <source>
        <dbReference type="EMBL" id="AAR27398.1"/>
    </source>
</evidence>
<accession>Q74I18</accession>